<reference evidence="1" key="2">
    <citation type="submission" date="2020-09" db="EMBL/GenBank/DDBJ databases">
        <authorList>
            <person name="Sun Q."/>
            <person name="Zhou Y."/>
        </authorList>
    </citation>
    <scope>NUCLEOTIDE SEQUENCE</scope>
    <source>
        <strain evidence="1">CGMCC 1.15371</strain>
    </source>
</reference>
<dbReference type="InterPro" id="IPR008979">
    <property type="entry name" value="Galactose-bd-like_sf"/>
</dbReference>
<comment type="caution">
    <text evidence="1">The sequence shown here is derived from an EMBL/GenBank/DDBJ whole genome shotgun (WGS) entry which is preliminary data.</text>
</comment>
<gene>
    <name evidence="1" type="ORF">GCM10011391_34620</name>
</gene>
<organism evidence="1 2">
    <name type="scientific">Pullulanibacillus camelliae</name>
    <dbReference type="NCBI Taxonomy" id="1707096"/>
    <lineage>
        <taxon>Bacteria</taxon>
        <taxon>Bacillati</taxon>
        <taxon>Bacillota</taxon>
        <taxon>Bacilli</taxon>
        <taxon>Bacillales</taxon>
        <taxon>Sporolactobacillaceae</taxon>
        <taxon>Pullulanibacillus</taxon>
    </lineage>
</organism>
<name>A0A8J2YMC9_9BACL</name>
<evidence type="ECO:0008006" key="3">
    <source>
        <dbReference type="Google" id="ProtNLM"/>
    </source>
</evidence>
<dbReference type="AlphaFoldDB" id="A0A8J2YMC9"/>
<accession>A0A8J2YMC9</accession>
<dbReference type="PANTHER" id="PTHR36848">
    <property type="entry name" value="DNA-BINDING PROTEIN (PUTATIVE SECRETED PROTEIN)-RELATED"/>
    <property type="match status" value="1"/>
</dbReference>
<reference evidence="1" key="1">
    <citation type="journal article" date="2014" name="Int. J. Syst. Evol. Microbiol.">
        <title>Complete genome sequence of Corynebacterium casei LMG S-19264T (=DSM 44701T), isolated from a smear-ripened cheese.</title>
        <authorList>
            <consortium name="US DOE Joint Genome Institute (JGI-PGF)"/>
            <person name="Walter F."/>
            <person name="Albersmeier A."/>
            <person name="Kalinowski J."/>
            <person name="Ruckert C."/>
        </authorList>
    </citation>
    <scope>NUCLEOTIDE SEQUENCE</scope>
    <source>
        <strain evidence="1">CGMCC 1.15371</strain>
    </source>
</reference>
<keyword evidence="2" id="KW-1185">Reference proteome</keyword>
<dbReference type="Proteomes" id="UP000628775">
    <property type="component" value="Unassembled WGS sequence"/>
</dbReference>
<proteinExistence type="predicted"/>
<evidence type="ECO:0000313" key="2">
    <source>
        <dbReference type="Proteomes" id="UP000628775"/>
    </source>
</evidence>
<dbReference type="SUPFAM" id="SSF49785">
    <property type="entry name" value="Galactose-binding domain-like"/>
    <property type="match status" value="1"/>
</dbReference>
<dbReference type="Gene3D" id="2.60.120.260">
    <property type="entry name" value="Galactose-binding domain-like"/>
    <property type="match status" value="2"/>
</dbReference>
<sequence length="1271" mass="144083">MNVEQLRHSFTKADPRFGPVPFWWWSAEEITPERVRWQLKKFREGGLRNIGIINIAPTGPQYGSVSDQPAYFSEAWWEMFEVALREAERLGMRLWFYDQIGFSGANFPARIVSEHPEYSGYVLRRFRQEEVIPEGADFLGHIGDYTYVAMRQGFNWLDARATHLLLDKIHGEFERRFPYDLGKTIAGSFQDELPPLPLWTKEMPELYQERYQDDLLAKLPCLFEELEGFSEVRRRVYKIAAELAEKAFFIPISEWHEKHHMLIGCDQAGPARKVDPHGAQRLYLNYFRTHRWYSSPGADMDGEIKPHSSMVHLHGGKRVWLEAFHSSGWGGTLEETMHWLIPWFQAGATLYSPHAVYYSTRGGWWEWAPPDTGWRQPYFEHYSVFADTVSRVCALLSEGDHVADIAIHYPSYAASGWMSLSDGTSAEHPMLIANRLPNDELKHIEKVYKSLTGRWNRRELTATGALRQTQRDFDIVDDSALVKAAVAGKRLHIAGEQFAVLLLCGTTIMEEEALDKVQAWIQQGGLVIAIEVPEAQQTLAGVHYVNSAEAAVEVIEGQLPKRIEGGGMALQRHVEDADIFLLLPEHGELLNMHQPAVPGKTLQKSTVYRLRTSGAPELWDPVTGKKLSLDYTRDGDWIEVEVPFHSWPAALIVCAWDTKKQSRVQEDLVSQFLNSGKVQLLPDDQWRVLAISTLDNRYGDFDLHGRNAFMPIERRMVKVKQETFASQGLKEAWFQLETEDASWKERLWSEAAYWMACHGKHFEESAAWPVIYSHTLGDQAFKTWAGRMGRVPRRFLNLGEVEKGASVCVRTHVIAPKEGRYWMRVESNAKVTGTVNQQAIQWQGGPEEQTAWIELEQGENELILVAEAIITGLIRAGVEVNRIERAPLPKWLHVKHPHAQSAITTSLYYDGEQPIKNVRMVFAARGRVALYVNGNKVTEHGDFNPYIRQGQEEVDVTGLWHKGDNVIRFELPEGEGEVFADGVIEYADGETSIFCTTEAWKDEQGGASKVLHEAVLQFAETESLWMTSRPHPLPDVGWLMPHSVPDPKPLPFIYQPNQLGQAVWLRLPMPVGTKKIKIGCKGDLRMWIDGNEVAVQHGEATFPAQKAGALATVRVEPKGPYAEADVLNAPIRFETTYSRGELGDWRTQLCLPHHSGAVEYVTTFELSEAAQVAIDLGHVRGTAELWVDDEALGIRVWRPYIFTATQVLKEGRHQLRIRVTNTLGTHYEVGRPSHVVGGEPLYWNESNTSGTPQQFASGGLFGPVKLMKMTP</sequence>
<protein>
    <recommendedName>
        <fullName evidence="3">Alpha-L-rhamnosidase</fullName>
    </recommendedName>
</protein>
<dbReference type="InterPro" id="IPR053161">
    <property type="entry name" value="Ulvan_degrading_GH"/>
</dbReference>
<evidence type="ECO:0000313" key="1">
    <source>
        <dbReference type="EMBL" id="GGE52837.1"/>
    </source>
</evidence>
<dbReference type="EMBL" id="BMIR01000022">
    <property type="protein sequence ID" value="GGE52837.1"/>
    <property type="molecule type" value="Genomic_DNA"/>
</dbReference>
<dbReference type="PANTHER" id="PTHR36848:SF2">
    <property type="entry name" value="SECRETED PROTEIN"/>
    <property type="match status" value="1"/>
</dbReference>
<dbReference type="RefSeq" id="WP_188697417.1">
    <property type="nucleotide sequence ID" value="NZ_BMIR01000022.1"/>
</dbReference>